<dbReference type="InterPro" id="IPR001509">
    <property type="entry name" value="Epimerase_deHydtase"/>
</dbReference>
<dbReference type="InterPro" id="IPR036291">
    <property type="entry name" value="NAD(P)-bd_dom_sf"/>
</dbReference>
<dbReference type="PANTHER" id="PTHR11092">
    <property type="entry name" value="SUGAR NUCLEOTIDE EPIMERASE RELATED"/>
    <property type="match status" value="1"/>
</dbReference>
<organism evidence="4 5">
    <name type="scientific">Pseudomonas aeruginosa</name>
    <dbReference type="NCBI Taxonomy" id="287"/>
    <lineage>
        <taxon>Bacteria</taxon>
        <taxon>Pseudomonadati</taxon>
        <taxon>Pseudomonadota</taxon>
        <taxon>Gammaproteobacteria</taxon>
        <taxon>Pseudomonadales</taxon>
        <taxon>Pseudomonadaceae</taxon>
        <taxon>Pseudomonas</taxon>
    </lineage>
</organism>
<dbReference type="InterPro" id="IPR010099">
    <property type="entry name" value="SDR39U1"/>
</dbReference>
<dbReference type="AlphaFoldDB" id="A0A080VMW1"/>
<comment type="caution">
    <text evidence="4">The sequence shown here is derived from an EMBL/GenBank/DDBJ whole genome shotgun (WGS) entry which is preliminary data.</text>
</comment>
<evidence type="ECO:0000313" key="5">
    <source>
        <dbReference type="Proteomes" id="UP000045039"/>
    </source>
</evidence>
<protein>
    <submittedName>
        <fullName evidence="4">Epimerase family protein</fullName>
    </submittedName>
</protein>
<dbReference type="Proteomes" id="UP000045039">
    <property type="component" value="Unassembled WGS sequence"/>
</dbReference>
<dbReference type="EMBL" id="CVVU01000166">
    <property type="protein sequence ID" value="CRO78550.1"/>
    <property type="molecule type" value="Genomic_DNA"/>
</dbReference>
<dbReference type="SUPFAM" id="SSF51735">
    <property type="entry name" value="NAD(P)-binding Rossmann-fold domains"/>
    <property type="match status" value="1"/>
</dbReference>
<dbReference type="Pfam" id="PF01370">
    <property type="entry name" value="Epimerase"/>
    <property type="match status" value="1"/>
</dbReference>
<dbReference type="NCBIfam" id="TIGR01777">
    <property type="entry name" value="yfcH"/>
    <property type="match status" value="1"/>
</dbReference>
<dbReference type="Gene3D" id="3.40.50.720">
    <property type="entry name" value="NAD(P)-binding Rossmann-like Domain"/>
    <property type="match status" value="1"/>
</dbReference>
<reference evidence="5" key="1">
    <citation type="submission" date="2015-06" db="EMBL/GenBank/DDBJ databases">
        <authorList>
            <person name="Radhakrishnan Rajesh"/>
            <person name="Underwood Anthony"/>
            <person name="Al-Shahib Ali"/>
        </authorList>
    </citation>
    <scope>NUCLEOTIDE SEQUENCE [LARGE SCALE GENOMIC DNA]</scope>
    <source>
        <strain evidence="5">P19_London_7_VIM_2_05_10</strain>
    </source>
</reference>
<feature type="domain" description="NAD-dependent epimerase/dehydratase" evidence="2">
    <location>
        <begin position="3"/>
        <end position="222"/>
    </location>
</feature>
<evidence type="ECO:0000259" key="3">
    <source>
        <dbReference type="Pfam" id="PF08338"/>
    </source>
</evidence>
<dbReference type="PANTHER" id="PTHR11092:SF0">
    <property type="entry name" value="EPIMERASE FAMILY PROTEIN SDR39U1"/>
    <property type="match status" value="1"/>
</dbReference>
<name>A0A080VMW1_PSEAI</name>
<proteinExistence type="inferred from homology"/>
<dbReference type="RefSeq" id="WP_016852145.1">
    <property type="nucleotide sequence ID" value="NZ_CAADKB010000496.1"/>
</dbReference>
<evidence type="ECO:0000256" key="1">
    <source>
        <dbReference type="ARBA" id="ARBA00009353"/>
    </source>
</evidence>
<sequence>MHILLTGGTGLMGRRLCARWRQAGHRLTVFSRRPQQVKSLCGVGVRGIDRFDEYGDQPLDAVVNLAGEPIADKPWSHKRKALLWESRVRLTERLVEWLDAREQRPDLLLSGSAVGWYGDSGERPVTEEGAAAGEDFASELCLAWEQIAREAEKLGTRVVLLRTGLVLAPEGGFLGRLLPLYRLGLGGPLGDGRQWMPWIHIEDQIELIDFLLRRPDASGPYNACAPNPVRNRDFAKALGRALHKPARILTPGFVLRLGLGEMSGLLLGGQRALPQRLQDAGYRFQFTDLDVALADVLDARRKDQA</sequence>
<accession>A0A080VMW1</accession>
<dbReference type="InterPro" id="IPR013549">
    <property type="entry name" value="DUF1731"/>
</dbReference>
<evidence type="ECO:0000313" key="4">
    <source>
        <dbReference type="EMBL" id="CRO78550.1"/>
    </source>
</evidence>
<evidence type="ECO:0000259" key="2">
    <source>
        <dbReference type="Pfam" id="PF01370"/>
    </source>
</evidence>
<gene>
    <name evidence="4" type="ORF">PAERUG_P19_London_7_VIM_2_05_10_02512</name>
</gene>
<dbReference type="Pfam" id="PF08338">
    <property type="entry name" value="DUF1731"/>
    <property type="match status" value="1"/>
</dbReference>
<dbReference type="CDD" id="cd05242">
    <property type="entry name" value="SDR_a8"/>
    <property type="match status" value="1"/>
</dbReference>
<feature type="domain" description="DUF1731" evidence="3">
    <location>
        <begin position="250"/>
        <end position="296"/>
    </location>
</feature>
<comment type="similarity">
    <text evidence="1">Belongs to the NAD(P)-dependent epimerase/dehydratase family. SDR39U1 subfamily.</text>
</comment>
<dbReference type="eggNOG" id="COG1090">
    <property type="taxonomic scope" value="Bacteria"/>
</dbReference>